<accession>A0A540R4N5</accession>
<name>A0A540R4N5_9CORY</name>
<gene>
    <name evidence="1" type="ORF">EJK80_10965</name>
</gene>
<dbReference type="EMBL" id="VHIR01000019">
    <property type="protein sequence ID" value="TQE42705.1"/>
    <property type="molecule type" value="Genomic_DNA"/>
</dbReference>
<protein>
    <submittedName>
        <fullName evidence="1">Uncharacterized protein</fullName>
    </submittedName>
</protein>
<dbReference type="Proteomes" id="UP000318080">
    <property type="component" value="Unassembled WGS sequence"/>
</dbReference>
<comment type="caution">
    <text evidence="1">The sequence shown here is derived from an EMBL/GenBank/DDBJ whole genome shotgun (WGS) entry which is preliminary data.</text>
</comment>
<keyword evidence="2" id="KW-1185">Reference proteome</keyword>
<dbReference type="AlphaFoldDB" id="A0A540R4N5"/>
<dbReference type="STRING" id="1686286.GCA_900092335_01565"/>
<dbReference type="RefSeq" id="WP_070539235.1">
    <property type="nucleotide sequence ID" value="NZ_JADPQA010000002.1"/>
</dbReference>
<organism evidence="1 2">
    <name type="scientific">Corynebacterium phoceense</name>
    <dbReference type="NCBI Taxonomy" id="1686286"/>
    <lineage>
        <taxon>Bacteria</taxon>
        <taxon>Bacillati</taxon>
        <taxon>Actinomycetota</taxon>
        <taxon>Actinomycetes</taxon>
        <taxon>Mycobacteriales</taxon>
        <taxon>Corynebacteriaceae</taxon>
        <taxon>Corynebacterium</taxon>
    </lineage>
</organism>
<proteinExistence type="predicted"/>
<evidence type="ECO:0000313" key="2">
    <source>
        <dbReference type="Proteomes" id="UP000318080"/>
    </source>
</evidence>
<reference evidence="1 2" key="1">
    <citation type="submission" date="2019-06" db="EMBL/GenBank/DDBJ databases">
        <title>Draft genome of C. phoceense Strain 272.</title>
        <authorList>
            <person name="Pacheco L.G.C."/>
            <person name="Barberis C.M."/>
            <person name="Almuzara M.N."/>
            <person name="Traglia G.M."/>
            <person name="Santos C.S."/>
            <person name="Rocha D.J.P.G."/>
            <person name="Aguiar E.R.G.R."/>
            <person name="Vay C.A."/>
        </authorList>
    </citation>
    <scope>NUCLEOTIDE SEQUENCE [LARGE SCALE GENOMIC DNA]</scope>
    <source>
        <strain evidence="1 2">272</strain>
    </source>
</reference>
<sequence length="80" mass="9095">MEEKKLTSLIFGNVVIESSFMGGSLRVYSPDMRSYSELTHHGITLKSPLDELCEHIFRDVESELEKHYPGGVARARRELA</sequence>
<evidence type="ECO:0000313" key="1">
    <source>
        <dbReference type="EMBL" id="TQE42705.1"/>
    </source>
</evidence>